<gene>
    <name evidence="3" type="ORF">ACFQY8_00900</name>
</gene>
<evidence type="ECO:0000256" key="2">
    <source>
        <dbReference type="SAM" id="Phobius"/>
    </source>
</evidence>
<feature type="transmembrane region" description="Helical" evidence="2">
    <location>
        <begin position="6"/>
        <end position="23"/>
    </location>
</feature>
<keyword evidence="2" id="KW-1133">Transmembrane helix</keyword>
<feature type="compositionally biased region" description="Basic and acidic residues" evidence="1">
    <location>
        <begin position="241"/>
        <end position="251"/>
    </location>
</feature>
<dbReference type="RefSeq" id="WP_377937721.1">
    <property type="nucleotide sequence ID" value="NZ_JBHTHQ010000007.1"/>
</dbReference>
<evidence type="ECO:0000313" key="4">
    <source>
        <dbReference type="Proteomes" id="UP001597036"/>
    </source>
</evidence>
<dbReference type="EMBL" id="JBHTHQ010000007">
    <property type="protein sequence ID" value="MFD0704312.1"/>
    <property type="molecule type" value="Genomic_DNA"/>
</dbReference>
<feature type="region of interest" description="Disordered" evidence="1">
    <location>
        <begin position="233"/>
        <end position="264"/>
    </location>
</feature>
<proteinExistence type="predicted"/>
<name>A0ABW2Y8C4_9BIFI</name>
<accession>A0ABW2Y8C4</accession>
<reference evidence="4" key="1">
    <citation type="journal article" date="2019" name="Int. J. Syst. Evol. Microbiol.">
        <title>The Global Catalogue of Microorganisms (GCM) 10K type strain sequencing project: providing services to taxonomists for standard genome sequencing and annotation.</title>
        <authorList>
            <consortium name="The Broad Institute Genomics Platform"/>
            <consortium name="The Broad Institute Genome Sequencing Center for Infectious Disease"/>
            <person name="Wu L."/>
            <person name="Ma J."/>
        </authorList>
    </citation>
    <scope>NUCLEOTIDE SEQUENCE [LARGE SCALE GENOMIC DNA]</scope>
    <source>
        <strain evidence="4">CCM 8604</strain>
    </source>
</reference>
<keyword evidence="2" id="KW-0472">Membrane</keyword>
<feature type="transmembrane region" description="Helical" evidence="2">
    <location>
        <begin position="86"/>
        <end position="105"/>
    </location>
</feature>
<keyword evidence="2" id="KW-0812">Transmembrane</keyword>
<feature type="transmembrane region" description="Helical" evidence="2">
    <location>
        <begin position="111"/>
        <end position="128"/>
    </location>
</feature>
<evidence type="ECO:0000256" key="1">
    <source>
        <dbReference type="SAM" id="MobiDB-lite"/>
    </source>
</evidence>
<evidence type="ECO:0000313" key="3">
    <source>
        <dbReference type="EMBL" id="MFD0704312.1"/>
    </source>
</evidence>
<protein>
    <submittedName>
        <fullName evidence="3">Uncharacterized protein</fullName>
    </submittedName>
</protein>
<comment type="caution">
    <text evidence="3">The sequence shown here is derived from an EMBL/GenBank/DDBJ whole genome shotgun (WGS) entry which is preliminary data.</text>
</comment>
<dbReference type="Proteomes" id="UP001597036">
    <property type="component" value="Unassembled WGS sequence"/>
</dbReference>
<sequence>MNIHSLSGIVLIAIILVILAGIIPTKTVKSLKNASRHSQDKFSRSLHIVDGKADSPVRLGNQINTSAEYVTKVRAARKAAVQRRRILVSILICAIIAVAVCAWYFHFSYAYIVIPTVLLGIVLSLGVRQAEQARQWEKSLQTARARARTIGRQEQSGLSAVTQGINTDFLSSLAQESLTYERDERTPLTFAVDSIDTMEMRRIDESPIEEIDDEGDVYSREIVSTKQVATAVPPSYPVRIPPRDREMEREINAPSVKSPQNLSV</sequence>
<feature type="compositionally biased region" description="Polar residues" evidence="1">
    <location>
        <begin position="255"/>
        <end position="264"/>
    </location>
</feature>
<organism evidence="3 4">
    <name type="scientific">Alloscardovia venturai</name>
    <dbReference type="NCBI Taxonomy" id="1769421"/>
    <lineage>
        <taxon>Bacteria</taxon>
        <taxon>Bacillati</taxon>
        <taxon>Actinomycetota</taxon>
        <taxon>Actinomycetes</taxon>
        <taxon>Bifidobacteriales</taxon>
        <taxon>Bifidobacteriaceae</taxon>
        <taxon>Alloscardovia</taxon>
    </lineage>
</organism>
<keyword evidence="4" id="KW-1185">Reference proteome</keyword>